<dbReference type="Gene3D" id="3.30.420.270">
    <property type="match status" value="1"/>
</dbReference>
<evidence type="ECO:0000313" key="9">
    <source>
        <dbReference type="EMBL" id="KYG67662.1"/>
    </source>
</evidence>
<dbReference type="PANTHER" id="PTHR30558">
    <property type="entry name" value="EXBD MEMBRANE COMPONENT OF PMF-DRIVEN MACROMOLECULE IMPORT SYSTEM"/>
    <property type="match status" value="1"/>
</dbReference>
<dbReference type="AlphaFoldDB" id="A0A150WTF2"/>
<keyword evidence="6 8" id="KW-0472">Membrane</keyword>
<proteinExistence type="inferred from homology"/>
<sequence>MAFKDGGNDNEAIADINVVPLVDIILVVLIIFMVTAPMFMKPTINVNLPKAASGDQTAPSKLNIALTADGRINLNGSFVSEADVQAKAQEEVAKNADVQAIISADKDVPHGKVVGVLDIVKGSGVKKFAISIDKK</sequence>
<keyword evidence="3" id="KW-1003">Cell membrane</keyword>
<reference evidence="9 10" key="1">
    <citation type="submission" date="2016-03" db="EMBL/GenBank/DDBJ databases">
        <authorList>
            <person name="Ploux O."/>
        </authorList>
    </citation>
    <scope>NUCLEOTIDE SEQUENCE [LARGE SCALE GENOMIC DNA]</scope>
    <source>
        <strain evidence="9 10">BER2</strain>
    </source>
</reference>
<keyword evidence="5 8" id="KW-1133">Transmembrane helix</keyword>
<comment type="caution">
    <text evidence="9">The sequence shown here is derived from an EMBL/GenBank/DDBJ whole genome shotgun (WGS) entry which is preliminary data.</text>
</comment>
<evidence type="ECO:0000256" key="7">
    <source>
        <dbReference type="RuleBase" id="RU003879"/>
    </source>
</evidence>
<dbReference type="GO" id="GO:0005886">
    <property type="term" value="C:plasma membrane"/>
    <property type="evidence" value="ECO:0007669"/>
    <property type="project" value="UniProtKB-SubCell"/>
</dbReference>
<accession>A0A150WTF2</accession>
<evidence type="ECO:0000256" key="2">
    <source>
        <dbReference type="ARBA" id="ARBA00005811"/>
    </source>
</evidence>
<name>A0A150WTF2_BDEBC</name>
<protein>
    <submittedName>
        <fullName evidence="9">Biopolymer transporter ExbD</fullName>
    </submittedName>
</protein>
<keyword evidence="7" id="KW-0813">Transport</keyword>
<dbReference type="Pfam" id="PF02472">
    <property type="entry name" value="ExbD"/>
    <property type="match status" value="1"/>
</dbReference>
<evidence type="ECO:0000256" key="8">
    <source>
        <dbReference type="SAM" id="Phobius"/>
    </source>
</evidence>
<comment type="similarity">
    <text evidence="2 7">Belongs to the ExbD/TolR family.</text>
</comment>
<dbReference type="EMBL" id="LUKF01000007">
    <property type="protein sequence ID" value="KYG67662.1"/>
    <property type="molecule type" value="Genomic_DNA"/>
</dbReference>
<evidence type="ECO:0000256" key="4">
    <source>
        <dbReference type="ARBA" id="ARBA00022692"/>
    </source>
</evidence>
<evidence type="ECO:0000256" key="1">
    <source>
        <dbReference type="ARBA" id="ARBA00004162"/>
    </source>
</evidence>
<dbReference type="GO" id="GO:0022857">
    <property type="term" value="F:transmembrane transporter activity"/>
    <property type="evidence" value="ECO:0007669"/>
    <property type="project" value="InterPro"/>
</dbReference>
<evidence type="ECO:0000313" key="10">
    <source>
        <dbReference type="Proteomes" id="UP000075391"/>
    </source>
</evidence>
<organism evidence="9 10">
    <name type="scientific">Bdellovibrio bacteriovorus</name>
    <dbReference type="NCBI Taxonomy" id="959"/>
    <lineage>
        <taxon>Bacteria</taxon>
        <taxon>Pseudomonadati</taxon>
        <taxon>Bdellovibrionota</taxon>
        <taxon>Bdellovibrionia</taxon>
        <taxon>Bdellovibrionales</taxon>
        <taxon>Pseudobdellovibrionaceae</taxon>
        <taxon>Bdellovibrio</taxon>
    </lineage>
</organism>
<dbReference type="InterPro" id="IPR003400">
    <property type="entry name" value="ExbD"/>
</dbReference>
<dbReference type="PANTHER" id="PTHR30558:SF7">
    <property type="entry name" value="TOL-PAL SYSTEM PROTEIN TOLR"/>
    <property type="match status" value="1"/>
</dbReference>
<dbReference type="RefSeq" id="WP_063243256.1">
    <property type="nucleotide sequence ID" value="NZ_CP168967.1"/>
</dbReference>
<evidence type="ECO:0000256" key="3">
    <source>
        <dbReference type="ARBA" id="ARBA00022475"/>
    </source>
</evidence>
<dbReference type="GO" id="GO:0015031">
    <property type="term" value="P:protein transport"/>
    <property type="evidence" value="ECO:0007669"/>
    <property type="project" value="UniProtKB-KW"/>
</dbReference>
<evidence type="ECO:0000256" key="5">
    <source>
        <dbReference type="ARBA" id="ARBA00022989"/>
    </source>
</evidence>
<evidence type="ECO:0000256" key="6">
    <source>
        <dbReference type="ARBA" id="ARBA00023136"/>
    </source>
</evidence>
<dbReference type="Proteomes" id="UP000075391">
    <property type="component" value="Unassembled WGS sequence"/>
</dbReference>
<gene>
    <name evidence="9" type="ORF">AZI85_16825</name>
</gene>
<comment type="subcellular location">
    <subcellularLocation>
        <location evidence="1">Cell membrane</location>
        <topology evidence="1">Single-pass membrane protein</topology>
    </subcellularLocation>
    <subcellularLocation>
        <location evidence="7">Cell membrane</location>
        <topology evidence="7">Single-pass type II membrane protein</topology>
    </subcellularLocation>
</comment>
<keyword evidence="7" id="KW-0653">Protein transport</keyword>
<dbReference type="OrthoDB" id="5295730at2"/>
<feature type="transmembrane region" description="Helical" evidence="8">
    <location>
        <begin position="20"/>
        <end position="40"/>
    </location>
</feature>
<keyword evidence="4 7" id="KW-0812">Transmembrane</keyword>